<dbReference type="KEGG" id="hbs:IPV69_06585"/>
<dbReference type="InterPro" id="IPR008979">
    <property type="entry name" value="Galactose-bd-like_sf"/>
</dbReference>
<keyword evidence="4" id="KW-1185">Reference proteome</keyword>
<dbReference type="Pfam" id="PF07691">
    <property type="entry name" value="PA14"/>
    <property type="match status" value="1"/>
</dbReference>
<name>A0A7M2X0R8_9BACT</name>
<evidence type="ECO:0000256" key="1">
    <source>
        <dbReference type="SAM" id="MobiDB-lite"/>
    </source>
</evidence>
<protein>
    <recommendedName>
        <fullName evidence="2">PA14 domain-containing protein</fullName>
    </recommendedName>
</protein>
<gene>
    <name evidence="3" type="ORF">IPV69_06585</name>
</gene>
<evidence type="ECO:0000259" key="2">
    <source>
        <dbReference type="PROSITE" id="PS51820"/>
    </source>
</evidence>
<dbReference type="SMART" id="SM00758">
    <property type="entry name" value="PA14"/>
    <property type="match status" value="1"/>
</dbReference>
<dbReference type="RefSeq" id="WP_206294130.1">
    <property type="nucleotide sequence ID" value="NZ_CP063458.1"/>
</dbReference>
<dbReference type="InterPro" id="IPR011658">
    <property type="entry name" value="PA14_dom"/>
</dbReference>
<accession>A0A7M2X0R8</accession>
<feature type="compositionally biased region" description="Gly residues" evidence="1">
    <location>
        <begin position="175"/>
        <end position="186"/>
    </location>
</feature>
<dbReference type="Gene3D" id="2.60.120.430">
    <property type="entry name" value="Galactose-binding lectin"/>
    <property type="match status" value="1"/>
</dbReference>
<dbReference type="InterPro" id="IPR037524">
    <property type="entry name" value="PA14/GLEYA"/>
</dbReference>
<dbReference type="Proteomes" id="UP000593765">
    <property type="component" value="Chromosome"/>
</dbReference>
<feature type="domain" description="PA14" evidence="2">
    <location>
        <begin position="27"/>
        <end position="162"/>
    </location>
</feature>
<evidence type="ECO:0000313" key="3">
    <source>
        <dbReference type="EMBL" id="QOV91022.1"/>
    </source>
</evidence>
<feature type="region of interest" description="Disordered" evidence="1">
    <location>
        <begin position="175"/>
        <end position="223"/>
    </location>
</feature>
<dbReference type="SUPFAM" id="SSF56988">
    <property type="entry name" value="Anthrax protective antigen"/>
    <property type="match status" value="1"/>
</dbReference>
<reference evidence="3 4" key="1">
    <citation type="submission" date="2020-10" db="EMBL/GenBank/DDBJ databases">
        <title>Wide distribution of Phycisphaera-like planctomycetes from WD2101 soil group in peatlands and genome analysis of the first cultivated representative.</title>
        <authorList>
            <person name="Dedysh S.N."/>
            <person name="Beletsky A.V."/>
            <person name="Ivanova A."/>
            <person name="Kulichevskaya I.S."/>
            <person name="Suzina N.E."/>
            <person name="Philippov D.A."/>
            <person name="Rakitin A.L."/>
            <person name="Mardanov A.V."/>
            <person name="Ravin N.V."/>
        </authorList>
    </citation>
    <scope>NUCLEOTIDE SEQUENCE [LARGE SCALE GENOMIC DNA]</scope>
    <source>
        <strain evidence="3 4">M1803</strain>
    </source>
</reference>
<proteinExistence type="predicted"/>
<sequence length="1195" mass="125571">MSNRRSVELVGRVSLMEGLESRSYFAGVGQGLVAEYFADKSFASLALARHDATVNFDWAGAPAAGLPADGYSVRWTGQVLADFSQNYTFYAKSAGGVRVWLNGVKIIDHWTTHANQEVAGSIALTAGEYYPISVEYREEGTGSVRLSWSSASTPKQVIPKSQLYRVGTGASSGGWLEGHIGPGTGSVSGSTTSGINIKNGAVSPPVSPPPVSPPPVSPPVSPPPVSPPAAGININFQPATATPVVGYLIDNGDLYGARNGQSYGWTISHTDTVVDRELHANQLLDTNIGVKSGGKWELAVPNGRYTVTVGVGDAGAATNNNVYVEKVSLFNYVPLPANAFQSRTIAVDVADGKLTLATGSAASGLTHFTYIQVAADASSPPTVPPVSPPPVTLPSLSGLQLLDASTDLVIGAFTSGATLDISSGKTYSVVAEPGSGVKSVVFVLDGVKVRTEGFAPYSIAGETGPDFAPWVPSAGNHTLVVTPFAGSNGTGQAGTAISVSFSASVAPVQAGGLMSAAAGAGASAGSFGGSLDSYHYLYRMARGNAELTARLDSLTPAGEGGLIARGGLTVGGAFVGLTRDANSVSLEYSGASGGTVLTAGSRAVSGPVYLRLVRDGNQYAGYFSSTGAAGTWQFVGAAGVNLGTFNYLGIASAVEGTTARYSAVKLKTSNPLGGNLNAMSDRVQDLPFVDLVKTTRGFFNASGRVNAATGLTDFATTDANGWPTENFFFDVVNNTEWGVPAEAGTYPMSFSGPAGVTVTATPGVTLQKLGYLAGVHTYNVIVPAGKLKLGFAFANTAGQVKNIRVLQPGYSLSNAPTFTAKYLNLLRTTNPGVLRLMDWTKTNNNPVANWSERNTPSQATQAKSAGAGELQPVKGIAWEYAIQLANQLGKNIWVNVPAKASDDYVRNLANLLRTQLNPDLNIYLEYTNEAWNLAFSQANWLREEAVAEVFADKAAGRASQLNYDNLPVDTTKPGGTNPNAYAWAERYYARRTKQITDIFRQAWLDAGQPDPVNSRVRTILGAQIATMSRTTNHLKFLIQFYGEPKKFLYGVGVAPYANVNGRPQSTAAEVIASLSKSIDSFNFASPVSLAKSWGLELLAYEIGFDTFGPDNIAAKRTASLDARMQEMVNRFVTRFYAAGGNLANWFTVGARSYSSPYGTWTLTESLDVLNSPKIKGFQQVRDAAPVATKAHGVFA</sequence>
<feature type="compositionally biased region" description="Pro residues" evidence="1">
    <location>
        <begin position="205"/>
        <end position="223"/>
    </location>
</feature>
<dbReference type="EMBL" id="CP063458">
    <property type="protein sequence ID" value="QOV91022.1"/>
    <property type="molecule type" value="Genomic_DNA"/>
</dbReference>
<evidence type="ECO:0000313" key="4">
    <source>
        <dbReference type="Proteomes" id="UP000593765"/>
    </source>
</evidence>
<dbReference type="SUPFAM" id="SSF49785">
    <property type="entry name" value="Galactose-binding domain-like"/>
    <property type="match status" value="1"/>
</dbReference>
<dbReference type="PROSITE" id="PS51820">
    <property type="entry name" value="PA14"/>
    <property type="match status" value="1"/>
</dbReference>
<dbReference type="Gene3D" id="3.90.182.10">
    <property type="entry name" value="Toxin - Anthrax Protective Antigen,domain 1"/>
    <property type="match status" value="1"/>
</dbReference>
<dbReference type="AlphaFoldDB" id="A0A7M2X0R8"/>
<organism evidence="3 4">
    <name type="scientific">Humisphaera borealis</name>
    <dbReference type="NCBI Taxonomy" id="2807512"/>
    <lineage>
        <taxon>Bacteria</taxon>
        <taxon>Pseudomonadati</taxon>
        <taxon>Planctomycetota</taxon>
        <taxon>Phycisphaerae</taxon>
        <taxon>Tepidisphaerales</taxon>
        <taxon>Tepidisphaeraceae</taxon>
        <taxon>Humisphaera</taxon>
    </lineage>
</organism>